<dbReference type="AlphaFoldDB" id="A0A8S2TFB2"/>
<protein>
    <recommendedName>
        <fullName evidence="1">Peptidase C1A papain C-terminal domain-containing protein</fullName>
    </recommendedName>
</protein>
<dbReference type="EMBL" id="CAJOBI010033200">
    <property type="protein sequence ID" value="CAF4283838.1"/>
    <property type="molecule type" value="Genomic_DNA"/>
</dbReference>
<feature type="domain" description="Peptidase C1A papain C-terminal" evidence="1">
    <location>
        <begin position="1"/>
        <end position="69"/>
    </location>
</feature>
<reference evidence="3" key="1">
    <citation type="submission" date="2021-02" db="EMBL/GenBank/DDBJ databases">
        <authorList>
            <person name="Nowell W R."/>
        </authorList>
    </citation>
    <scope>NUCLEOTIDE SEQUENCE</scope>
</reference>
<dbReference type="Gene3D" id="3.90.70.10">
    <property type="entry name" value="Cysteine proteinases"/>
    <property type="match status" value="1"/>
</dbReference>
<sequence>GIDDETTYPYLGIDEAACKFRRPSVASTCDGFVDIPEGNETALQEALAIQGPVAVAIDASQSSFQFYSS</sequence>
<evidence type="ECO:0000313" key="2">
    <source>
        <dbReference type="EMBL" id="CAF4283838.1"/>
    </source>
</evidence>
<dbReference type="InterPro" id="IPR000668">
    <property type="entry name" value="Peptidase_C1A_C"/>
</dbReference>
<dbReference type="EMBL" id="CAJOBI010033274">
    <property type="protein sequence ID" value="CAF4284280.1"/>
    <property type="molecule type" value="Genomic_DNA"/>
</dbReference>
<comment type="caution">
    <text evidence="3">The sequence shown here is derived from an EMBL/GenBank/DDBJ whole genome shotgun (WGS) entry which is preliminary data.</text>
</comment>
<evidence type="ECO:0000259" key="1">
    <source>
        <dbReference type="Pfam" id="PF00112"/>
    </source>
</evidence>
<feature type="non-terminal residue" evidence="3">
    <location>
        <position position="69"/>
    </location>
</feature>
<dbReference type="SUPFAM" id="SSF54001">
    <property type="entry name" value="Cysteine proteinases"/>
    <property type="match status" value="1"/>
</dbReference>
<organism evidence="3 4">
    <name type="scientific">Rotaria magnacalcarata</name>
    <dbReference type="NCBI Taxonomy" id="392030"/>
    <lineage>
        <taxon>Eukaryota</taxon>
        <taxon>Metazoa</taxon>
        <taxon>Spiralia</taxon>
        <taxon>Gnathifera</taxon>
        <taxon>Rotifera</taxon>
        <taxon>Eurotatoria</taxon>
        <taxon>Bdelloidea</taxon>
        <taxon>Philodinida</taxon>
        <taxon>Philodinidae</taxon>
        <taxon>Rotaria</taxon>
    </lineage>
</organism>
<dbReference type="GO" id="GO:0006508">
    <property type="term" value="P:proteolysis"/>
    <property type="evidence" value="ECO:0007669"/>
    <property type="project" value="InterPro"/>
</dbReference>
<dbReference type="Pfam" id="PF00112">
    <property type="entry name" value="Peptidase_C1"/>
    <property type="match status" value="1"/>
</dbReference>
<evidence type="ECO:0000313" key="4">
    <source>
        <dbReference type="Proteomes" id="UP000676336"/>
    </source>
</evidence>
<gene>
    <name evidence="2" type="ORF">SMN809_LOCUS25378</name>
    <name evidence="3" type="ORF">SMN809_LOCUS25400</name>
</gene>
<dbReference type="Proteomes" id="UP000676336">
    <property type="component" value="Unassembled WGS sequence"/>
</dbReference>
<dbReference type="InterPro" id="IPR038765">
    <property type="entry name" value="Papain-like_cys_pep_sf"/>
</dbReference>
<feature type="non-terminal residue" evidence="3">
    <location>
        <position position="1"/>
    </location>
</feature>
<accession>A0A8S2TFB2</accession>
<name>A0A8S2TFB2_9BILA</name>
<proteinExistence type="predicted"/>
<dbReference type="GO" id="GO:0008234">
    <property type="term" value="F:cysteine-type peptidase activity"/>
    <property type="evidence" value="ECO:0007669"/>
    <property type="project" value="InterPro"/>
</dbReference>
<evidence type="ECO:0000313" key="3">
    <source>
        <dbReference type="EMBL" id="CAF4284280.1"/>
    </source>
</evidence>